<dbReference type="AlphaFoldDB" id="A0A927CU52"/>
<evidence type="ECO:0000313" key="3">
    <source>
        <dbReference type="Proteomes" id="UP000602076"/>
    </source>
</evidence>
<dbReference type="EMBL" id="JACXSI010000007">
    <property type="protein sequence ID" value="MBD3107506.1"/>
    <property type="molecule type" value="Genomic_DNA"/>
</dbReference>
<dbReference type="RefSeq" id="WP_190997054.1">
    <property type="nucleotide sequence ID" value="NZ_JACXSI010000007.1"/>
</dbReference>
<keyword evidence="3" id="KW-1185">Reference proteome</keyword>
<dbReference type="Proteomes" id="UP000602076">
    <property type="component" value="Unassembled WGS sequence"/>
</dbReference>
<keyword evidence="1" id="KW-1133">Transmembrane helix</keyword>
<feature type="transmembrane region" description="Helical" evidence="1">
    <location>
        <begin position="6"/>
        <end position="22"/>
    </location>
</feature>
<reference evidence="2" key="1">
    <citation type="submission" date="2020-09" db="EMBL/GenBank/DDBJ databases">
        <title>Bacillus faecalis sp. nov., a moderately halophilic bacterium isolated from cow faeces.</title>
        <authorList>
            <person name="Jiang L."/>
            <person name="Lee J."/>
        </authorList>
    </citation>
    <scope>NUCLEOTIDE SEQUENCE</scope>
    <source>
        <strain evidence="2">AGMB 02131</strain>
    </source>
</reference>
<evidence type="ECO:0000313" key="2">
    <source>
        <dbReference type="EMBL" id="MBD3107506.1"/>
    </source>
</evidence>
<protein>
    <submittedName>
        <fullName evidence="2">Uncharacterized protein</fullName>
    </submittedName>
</protein>
<sequence length="121" mass="13800">MQAFLGFVIVVLIGISVFMFYKKSRGQKIKRKAATYEQFLKKEGFNVSKKQQVGFRTLYVDDVHKQWMIVKGFALVDEPKIYTYSDLIEFEVLEDGESIAHGRAGNAVVGGVMFGGPRRHY</sequence>
<gene>
    <name evidence="2" type="ORF">IEO70_03935</name>
</gene>
<comment type="caution">
    <text evidence="2">The sequence shown here is derived from an EMBL/GenBank/DDBJ whole genome shotgun (WGS) entry which is preliminary data.</text>
</comment>
<evidence type="ECO:0000256" key="1">
    <source>
        <dbReference type="SAM" id="Phobius"/>
    </source>
</evidence>
<name>A0A927CU52_9BACI</name>
<accession>A0A927CU52</accession>
<keyword evidence="1" id="KW-0812">Transmembrane</keyword>
<organism evidence="2 3">
    <name type="scientific">Peribacillus faecalis</name>
    <dbReference type="NCBI Taxonomy" id="2772559"/>
    <lineage>
        <taxon>Bacteria</taxon>
        <taxon>Bacillati</taxon>
        <taxon>Bacillota</taxon>
        <taxon>Bacilli</taxon>
        <taxon>Bacillales</taxon>
        <taxon>Bacillaceae</taxon>
        <taxon>Peribacillus</taxon>
    </lineage>
</organism>
<keyword evidence="1" id="KW-0472">Membrane</keyword>
<proteinExistence type="predicted"/>